<accession>A0ABT3TM37</accession>
<dbReference type="RefSeq" id="WP_279247420.1">
    <property type="nucleotide sequence ID" value="NZ_SHNN01000007.1"/>
</dbReference>
<comment type="caution">
    <text evidence="2">The sequence shown here is derived from an EMBL/GenBank/DDBJ whole genome shotgun (WGS) entry which is preliminary data.</text>
</comment>
<name>A0ABT3TM37_9GAMM</name>
<gene>
    <name evidence="2" type="ORF">EYC98_21215</name>
</gene>
<dbReference type="EMBL" id="SHNN01000007">
    <property type="protein sequence ID" value="MCX2983388.1"/>
    <property type="molecule type" value="Genomic_DNA"/>
</dbReference>
<keyword evidence="3" id="KW-1185">Reference proteome</keyword>
<evidence type="ECO:0000313" key="3">
    <source>
        <dbReference type="Proteomes" id="UP001143362"/>
    </source>
</evidence>
<feature type="signal peptide" evidence="1">
    <location>
        <begin position="1"/>
        <end position="30"/>
    </location>
</feature>
<dbReference type="Proteomes" id="UP001143362">
    <property type="component" value="Unassembled WGS sequence"/>
</dbReference>
<reference evidence="2" key="1">
    <citation type="submission" date="2019-02" db="EMBL/GenBank/DDBJ databases">
        <authorList>
            <person name="Li S.-H."/>
        </authorList>
    </citation>
    <scope>NUCLEOTIDE SEQUENCE</scope>
    <source>
        <strain evidence="2">IMCC14734</strain>
    </source>
</reference>
<evidence type="ECO:0000313" key="2">
    <source>
        <dbReference type="EMBL" id="MCX2983388.1"/>
    </source>
</evidence>
<organism evidence="2 3">
    <name type="scientific">Candidatus Litorirhabdus singularis</name>
    <dbReference type="NCBI Taxonomy" id="2518993"/>
    <lineage>
        <taxon>Bacteria</taxon>
        <taxon>Pseudomonadati</taxon>
        <taxon>Pseudomonadota</taxon>
        <taxon>Gammaproteobacteria</taxon>
        <taxon>Cellvibrionales</taxon>
        <taxon>Halieaceae</taxon>
        <taxon>Candidatus Litorirhabdus</taxon>
    </lineage>
</organism>
<protein>
    <submittedName>
        <fullName evidence="2">Uncharacterized protein</fullName>
    </submittedName>
</protein>
<proteinExistence type="predicted"/>
<feature type="chain" id="PRO_5045367826" evidence="1">
    <location>
        <begin position="31"/>
        <end position="309"/>
    </location>
</feature>
<evidence type="ECO:0000256" key="1">
    <source>
        <dbReference type="SAM" id="SignalP"/>
    </source>
</evidence>
<sequence>MAFLQKEKTIKKFLFGFILTALLCAAPSYAQLPDEAQAIMMIVMKADGYITEEMHINFWASIAEIAKTDEDVNQFSTHLSNNLLLTQEYQFELFKSARLSEEQGEVVMTERFKVLALGVEKISPGQKVLAQEFLESAAFQRMINRRADGRSLIVTKEVIDLTMPNIESSFKRLNRLLSKDWDSSSELDYKISDGKFSTSAGLIPAGCFGQLMTELNGDNTVAAIFLNRASLRGCIASNLPYPAGDQDQITYEIVERAGNDIFKMRVCQSWVEGSMRSSCDKILVEFTERDYLMPDESRKVLSLEKIGEW</sequence>
<keyword evidence="1" id="KW-0732">Signal</keyword>